<protein>
    <recommendedName>
        <fullName evidence="1">CBS domain-containing protein</fullName>
    </recommendedName>
</protein>
<feature type="domain" description="CBS" evidence="1">
    <location>
        <begin position="1"/>
        <end position="28"/>
    </location>
</feature>
<gene>
    <name evidence="2" type="ORF">MAXJ12_33974</name>
</gene>
<sequence length="29" mass="3130">MLENRVSSLLVLGDERELVGIVSDGDLLS</sequence>
<keyword evidence="3" id="KW-1185">Reference proteome</keyword>
<evidence type="ECO:0000313" key="3">
    <source>
        <dbReference type="Proteomes" id="UP000003250"/>
    </source>
</evidence>
<dbReference type="EMBL" id="AHAM01000306">
    <property type="protein sequence ID" value="EHK52713.1"/>
    <property type="molecule type" value="Genomic_DNA"/>
</dbReference>
<dbReference type="InterPro" id="IPR046342">
    <property type="entry name" value="CBS_dom_sf"/>
</dbReference>
<dbReference type="Pfam" id="PF00571">
    <property type="entry name" value="CBS"/>
    <property type="match status" value="1"/>
</dbReference>
<organism evidence="2 3">
    <name type="scientific">Mesorhizobium alhagi CCNWXJ12-2</name>
    <dbReference type="NCBI Taxonomy" id="1107882"/>
    <lineage>
        <taxon>Bacteria</taxon>
        <taxon>Pseudomonadati</taxon>
        <taxon>Pseudomonadota</taxon>
        <taxon>Alphaproteobacteria</taxon>
        <taxon>Hyphomicrobiales</taxon>
        <taxon>Phyllobacteriaceae</taxon>
        <taxon>Allomesorhizobium</taxon>
    </lineage>
</organism>
<dbReference type="Proteomes" id="UP000003250">
    <property type="component" value="Unassembled WGS sequence"/>
</dbReference>
<evidence type="ECO:0000313" key="2">
    <source>
        <dbReference type="EMBL" id="EHK52713.1"/>
    </source>
</evidence>
<accession>H0I2T9</accession>
<reference evidence="2 3" key="1">
    <citation type="journal article" date="2012" name="J. Bacteriol.">
        <title>Draft Genome Sequence of Mesorhizobium alhagi CCNWXJ12-2T, a Novel Salt-Resistant Species Isolated from the Desert of Northwestern China.</title>
        <authorList>
            <person name="Zhou M."/>
            <person name="Chen W."/>
            <person name="Chen H."/>
            <person name="Wei G."/>
        </authorList>
    </citation>
    <scope>NUCLEOTIDE SEQUENCE [LARGE SCALE GENOMIC DNA]</scope>
    <source>
        <strain evidence="2 3">CCNWXJ12-2</strain>
    </source>
</reference>
<evidence type="ECO:0000259" key="1">
    <source>
        <dbReference type="Pfam" id="PF00571"/>
    </source>
</evidence>
<dbReference type="SUPFAM" id="SSF54631">
    <property type="entry name" value="CBS-domain pair"/>
    <property type="match status" value="1"/>
</dbReference>
<dbReference type="Gene3D" id="3.10.580.10">
    <property type="entry name" value="CBS-domain"/>
    <property type="match status" value="1"/>
</dbReference>
<dbReference type="AlphaFoldDB" id="H0I2T9"/>
<name>H0I2T9_9HYPH</name>
<dbReference type="InterPro" id="IPR000644">
    <property type="entry name" value="CBS_dom"/>
</dbReference>
<proteinExistence type="predicted"/>
<dbReference type="RefSeq" id="WP_008840346.1">
    <property type="nucleotide sequence ID" value="NZ_AHAM01000306.1"/>
</dbReference>